<dbReference type="GO" id="GO:0055085">
    <property type="term" value="P:transmembrane transport"/>
    <property type="evidence" value="ECO:0007669"/>
    <property type="project" value="InterPro"/>
</dbReference>
<protein>
    <submittedName>
        <fullName evidence="9">ABC transporter permease</fullName>
    </submittedName>
</protein>
<dbReference type="Pfam" id="PF00528">
    <property type="entry name" value="BPD_transp_1"/>
    <property type="match status" value="1"/>
</dbReference>
<dbReference type="HOGENOM" id="CLU_016047_1_2_9"/>
<gene>
    <name evidence="9" type="ORF">PSTEL_24355</name>
</gene>
<dbReference type="GO" id="GO:0005886">
    <property type="term" value="C:plasma membrane"/>
    <property type="evidence" value="ECO:0007669"/>
    <property type="project" value="UniProtKB-SubCell"/>
</dbReference>
<evidence type="ECO:0000256" key="2">
    <source>
        <dbReference type="ARBA" id="ARBA00022448"/>
    </source>
</evidence>
<keyword evidence="2 7" id="KW-0813">Transport</keyword>
<feature type="transmembrane region" description="Helical" evidence="7">
    <location>
        <begin position="118"/>
        <end position="136"/>
    </location>
</feature>
<evidence type="ECO:0000256" key="1">
    <source>
        <dbReference type="ARBA" id="ARBA00004651"/>
    </source>
</evidence>
<feature type="domain" description="ABC transmembrane type-1" evidence="8">
    <location>
        <begin position="74"/>
        <end position="263"/>
    </location>
</feature>
<dbReference type="EMBL" id="CP009286">
    <property type="protein sequence ID" value="AIQ65769.1"/>
    <property type="molecule type" value="Genomic_DNA"/>
</dbReference>
<dbReference type="PANTHER" id="PTHR32243:SF52">
    <property type="entry name" value="ABC TRANSPORTER PERMEASE PROTEIN"/>
    <property type="match status" value="1"/>
</dbReference>
<reference evidence="9 10" key="1">
    <citation type="submission" date="2014-08" db="EMBL/GenBank/DDBJ databases">
        <title>Comparative genomics of the Paenibacillus odorifer group.</title>
        <authorList>
            <person name="den Bakker H.C."/>
            <person name="Tsai Y.-C."/>
            <person name="Martin N."/>
            <person name="Korlach J."/>
            <person name="Wiedmann M."/>
        </authorList>
    </citation>
    <scope>NUCLEOTIDE SEQUENCE [LARGE SCALE GENOMIC DNA]</scope>
    <source>
        <strain evidence="9 10">DSM 14472</strain>
    </source>
</reference>
<dbReference type="PANTHER" id="PTHR32243">
    <property type="entry name" value="MALTOSE TRANSPORT SYSTEM PERMEASE-RELATED"/>
    <property type="match status" value="1"/>
</dbReference>
<evidence type="ECO:0000313" key="9">
    <source>
        <dbReference type="EMBL" id="AIQ65769.1"/>
    </source>
</evidence>
<organism evidence="9 10">
    <name type="scientific">Paenibacillus stellifer</name>
    <dbReference type="NCBI Taxonomy" id="169760"/>
    <lineage>
        <taxon>Bacteria</taxon>
        <taxon>Bacillati</taxon>
        <taxon>Bacillota</taxon>
        <taxon>Bacilli</taxon>
        <taxon>Bacillales</taxon>
        <taxon>Paenibacillaceae</taxon>
        <taxon>Paenibacillus</taxon>
    </lineage>
</organism>
<dbReference type="CDD" id="cd06261">
    <property type="entry name" value="TM_PBP2"/>
    <property type="match status" value="1"/>
</dbReference>
<keyword evidence="4 7" id="KW-0812">Transmembrane</keyword>
<dbReference type="SUPFAM" id="SSF161098">
    <property type="entry name" value="MetI-like"/>
    <property type="match status" value="1"/>
</dbReference>
<evidence type="ECO:0000259" key="8">
    <source>
        <dbReference type="PROSITE" id="PS50928"/>
    </source>
</evidence>
<feature type="transmembrane region" description="Helical" evidence="7">
    <location>
        <begin position="16"/>
        <end position="35"/>
    </location>
</feature>
<dbReference type="KEGG" id="pste:PSTEL_24355"/>
<dbReference type="AlphaFoldDB" id="A0A089NA87"/>
<feature type="transmembrane region" description="Helical" evidence="7">
    <location>
        <begin position="244"/>
        <end position="263"/>
    </location>
</feature>
<evidence type="ECO:0000313" key="10">
    <source>
        <dbReference type="Proteomes" id="UP000029507"/>
    </source>
</evidence>
<evidence type="ECO:0000256" key="3">
    <source>
        <dbReference type="ARBA" id="ARBA00022475"/>
    </source>
</evidence>
<keyword evidence="10" id="KW-1185">Reference proteome</keyword>
<dbReference type="STRING" id="169760.PSTEL_24355"/>
<evidence type="ECO:0000256" key="5">
    <source>
        <dbReference type="ARBA" id="ARBA00022989"/>
    </source>
</evidence>
<name>A0A089NA87_9BACL</name>
<dbReference type="OrthoDB" id="9810086at2"/>
<comment type="subcellular location">
    <subcellularLocation>
        <location evidence="1 7">Cell membrane</location>
        <topology evidence="1 7">Multi-pass membrane protein</topology>
    </subcellularLocation>
</comment>
<accession>A0A089NA87</accession>
<evidence type="ECO:0000256" key="7">
    <source>
        <dbReference type="RuleBase" id="RU363032"/>
    </source>
</evidence>
<dbReference type="PROSITE" id="PS50928">
    <property type="entry name" value="ABC_TM1"/>
    <property type="match status" value="1"/>
</dbReference>
<feature type="transmembrane region" description="Helical" evidence="7">
    <location>
        <begin position="185"/>
        <end position="210"/>
    </location>
</feature>
<proteinExistence type="inferred from homology"/>
<dbReference type="Proteomes" id="UP000029507">
    <property type="component" value="Chromosome"/>
</dbReference>
<dbReference type="InterPro" id="IPR000515">
    <property type="entry name" value="MetI-like"/>
</dbReference>
<evidence type="ECO:0000256" key="4">
    <source>
        <dbReference type="ARBA" id="ARBA00022692"/>
    </source>
</evidence>
<feature type="transmembrane region" description="Helical" evidence="7">
    <location>
        <begin position="74"/>
        <end position="97"/>
    </location>
</feature>
<comment type="similarity">
    <text evidence="7">Belongs to the binding-protein-dependent transport system permease family.</text>
</comment>
<dbReference type="InterPro" id="IPR035906">
    <property type="entry name" value="MetI-like_sf"/>
</dbReference>
<evidence type="ECO:0000256" key="6">
    <source>
        <dbReference type="ARBA" id="ARBA00023136"/>
    </source>
</evidence>
<keyword evidence="3" id="KW-1003">Cell membrane</keyword>
<dbReference type="InterPro" id="IPR050901">
    <property type="entry name" value="BP-dep_ABC_trans_perm"/>
</dbReference>
<keyword evidence="5 7" id="KW-1133">Transmembrane helix</keyword>
<feature type="transmembrane region" description="Helical" evidence="7">
    <location>
        <begin position="142"/>
        <end position="164"/>
    </location>
</feature>
<keyword evidence="6 7" id="KW-0472">Membrane</keyword>
<sequence>MSARRVRRNLFKSLKTAVLCLFLIFFMLPILWVVLTSIKLPVDQLAIPPVWIPEHPAFSNYVQLFQHPDFMTSLINSLLIAGAATLITTVLGALAAYSIERFSTGGSLLPNVLLLTRMIPPVVVIVPVFLFAFRVHLLDTHILLILTYSALNMALVIWLLRAFFASLAVDMEEAALIDGCSRLKAFIRIVLPVIMPGIAATALICFIFCWNEFLFAVTLTGAHTKTMPVLTSTFVSQKGLDRGLMSASGIISSLPVILLTVFFQRYLVSGLTQGSVK</sequence>
<dbReference type="RefSeq" id="WP_038699087.1">
    <property type="nucleotide sequence ID" value="NZ_CP009286.1"/>
</dbReference>
<dbReference type="Gene3D" id="1.10.3720.10">
    <property type="entry name" value="MetI-like"/>
    <property type="match status" value="1"/>
</dbReference>